<organism evidence="1 2">
    <name type="scientific">Paenibacillus qinlingensis</name>
    <dbReference type="NCBI Taxonomy" id="1837343"/>
    <lineage>
        <taxon>Bacteria</taxon>
        <taxon>Bacillati</taxon>
        <taxon>Bacillota</taxon>
        <taxon>Bacilli</taxon>
        <taxon>Bacillales</taxon>
        <taxon>Paenibacillaceae</taxon>
        <taxon>Paenibacillus</taxon>
    </lineage>
</organism>
<reference evidence="1 2" key="1">
    <citation type="submission" date="2023-07" db="EMBL/GenBank/DDBJ databases">
        <title>Sorghum-associated microbial communities from plants grown in Nebraska, USA.</title>
        <authorList>
            <person name="Schachtman D."/>
        </authorList>
    </citation>
    <scope>NUCLEOTIDE SEQUENCE [LARGE SCALE GENOMIC DNA]</scope>
    <source>
        <strain evidence="1 2">CC258</strain>
    </source>
</reference>
<dbReference type="Gene3D" id="3.30.530.20">
    <property type="match status" value="1"/>
</dbReference>
<dbReference type="Proteomes" id="UP001267290">
    <property type="component" value="Unassembled WGS sequence"/>
</dbReference>
<comment type="caution">
    <text evidence="1">The sequence shown here is derived from an EMBL/GenBank/DDBJ whole genome shotgun (WGS) entry which is preliminary data.</text>
</comment>
<dbReference type="EMBL" id="JAVDSB010000001">
    <property type="protein sequence ID" value="MDR6549877.1"/>
    <property type="molecule type" value="Genomic_DNA"/>
</dbReference>
<gene>
    <name evidence="1" type="ORF">J2736_001060</name>
</gene>
<dbReference type="SUPFAM" id="SSF55961">
    <property type="entry name" value="Bet v1-like"/>
    <property type="match status" value="1"/>
</dbReference>
<proteinExistence type="predicted"/>
<accession>A0ABU1NSM1</accession>
<name>A0ABU1NSM1_9BACL</name>
<evidence type="ECO:0000313" key="1">
    <source>
        <dbReference type="EMBL" id="MDR6549877.1"/>
    </source>
</evidence>
<dbReference type="InterPro" id="IPR023393">
    <property type="entry name" value="START-like_dom_sf"/>
</dbReference>
<protein>
    <submittedName>
        <fullName evidence="1">Ligand-binding SRPBCC domain-containing protein</fullName>
    </submittedName>
</protein>
<evidence type="ECO:0000313" key="2">
    <source>
        <dbReference type="Proteomes" id="UP001267290"/>
    </source>
</evidence>
<dbReference type="RefSeq" id="WP_310224149.1">
    <property type="nucleotide sequence ID" value="NZ_JAVDSB010000001.1"/>
</dbReference>
<dbReference type="CDD" id="cd07820">
    <property type="entry name" value="SRPBCC_3"/>
    <property type="match status" value="1"/>
</dbReference>
<sequence length="151" mass="17814">MITIVTEIEIEAPIEICFDMASNIDIHTQTVWPHTKERAIAGTMRGLISGGETVTFEARHFFIRQKHTSLISNYVRPYHFVDEMLQGTFKSMRHEHEFIDLGNRTLMKDTLCFEAPLGWIGWVVERVVLKNYMRRFLMYRNHQLKILIEKS</sequence>
<keyword evidence="2" id="KW-1185">Reference proteome</keyword>